<dbReference type="EMBL" id="JWZT01003425">
    <property type="protein sequence ID" value="KII66869.1"/>
    <property type="molecule type" value="Genomic_DNA"/>
</dbReference>
<accession>A0A0C2IN38</accession>
<name>A0A0C2IN38_THEKT</name>
<proteinExistence type="predicted"/>
<protein>
    <submittedName>
        <fullName evidence="1">Uncharacterized protein</fullName>
    </submittedName>
</protein>
<evidence type="ECO:0000313" key="2">
    <source>
        <dbReference type="Proteomes" id="UP000031668"/>
    </source>
</evidence>
<dbReference type="AlphaFoldDB" id="A0A0C2IN38"/>
<evidence type="ECO:0000313" key="1">
    <source>
        <dbReference type="EMBL" id="KII66869.1"/>
    </source>
</evidence>
<reference evidence="1 2" key="1">
    <citation type="journal article" date="2014" name="Genome Biol. Evol.">
        <title>The genome of the myxosporean Thelohanellus kitauei shows adaptations to nutrient acquisition within its fish host.</title>
        <authorList>
            <person name="Yang Y."/>
            <person name="Xiong J."/>
            <person name="Zhou Z."/>
            <person name="Huo F."/>
            <person name="Miao W."/>
            <person name="Ran C."/>
            <person name="Liu Y."/>
            <person name="Zhang J."/>
            <person name="Feng J."/>
            <person name="Wang M."/>
            <person name="Wang M."/>
            <person name="Wang L."/>
            <person name="Yao B."/>
        </authorList>
    </citation>
    <scope>NUCLEOTIDE SEQUENCE [LARGE SCALE GENOMIC DNA]</scope>
    <source>
        <strain evidence="1">Wuqing</strain>
    </source>
</reference>
<gene>
    <name evidence="1" type="ORF">RF11_14115</name>
</gene>
<keyword evidence="2" id="KW-1185">Reference proteome</keyword>
<organism evidence="1 2">
    <name type="scientific">Thelohanellus kitauei</name>
    <name type="common">Myxosporean</name>
    <dbReference type="NCBI Taxonomy" id="669202"/>
    <lineage>
        <taxon>Eukaryota</taxon>
        <taxon>Metazoa</taxon>
        <taxon>Cnidaria</taxon>
        <taxon>Myxozoa</taxon>
        <taxon>Myxosporea</taxon>
        <taxon>Bivalvulida</taxon>
        <taxon>Platysporina</taxon>
        <taxon>Myxobolidae</taxon>
        <taxon>Thelohanellus</taxon>
    </lineage>
</organism>
<dbReference type="Proteomes" id="UP000031668">
    <property type="component" value="Unassembled WGS sequence"/>
</dbReference>
<comment type="caution">
    <text evidence="1">The sequence shown here is derived from an EMBL/GenBank/DDBJ whole genome shotgun (WGS) entry which is preliminary data.</text>
</comment>
<sequence>MNKESQESLTLFRQFGERLCDMYERFGTNKSSLQGIRSLISTRPIVFGYSFLETIELITLLLKLNLMKYNQENRATKNIRCPNCQGIKELRVEELVPYLVRKLVKDVLTKGNDRSLFRIALTTLTQEQGLAHLVAYEIDRFIHEDPKWMENELFSARSLVRLCKRVRRMKSNGYKIGDAECLKWAKEVQDCIENRWEDLLPRLSSDTASFEDLIKKFEERNIQ</sequence>